<evidence type="ECO:0000313" key="6">
    <source>
        <dbReference type="Proteomes" id="UP000576087"/>
    </source>
</evidence>
<dbReference type="EMBL" id="JACIHM010000001">
    <property type="protein sequence ID" value="MBB4445017.1"/>
    <property type="molecule type" value="Genomic_DNA"/>
</dbReference>
<sequence>MSQTSSIYAGAVVHTRLRPKKHNLRYSVFSLLLDLDELPTLDRSLRLFGVNRRGLFSFWEKDHGDGVSGGLKTWVASQLLDAGINTDHLSIRVLCYPRIFGYVFNPLTVYFCYDRQSELRAVIYEVCNTFHERHAYIIPAAGEDGGQISHSCTKDLYVSPFVPMDCRYDFSVRIPAEQVRIAIKESDADGMFLYAMFQGRQSPLTDRGLAMAFFRYPLMTFKVTAAIHWEALRLWLKRVPVHRHARAASPRASTIVAHTPRTETR</sequence>
<evidence type="ECO:0000313" key="2">
    <source>
        <dbReference type="EMBL" id="MBB4410330.1"/>
    </source>
</evidence>
<dbReference type="Proteomes" id="UP000520770">
    <property type="component" value="Unassembled WGS sequence"/>
</dbReference>
<organism evidence="1 4">
    <name type="scientific">Aliirhizobium cellulosilyticum</name>
    <dbReference type="NCBI Taxonomy" id="393664"/>
    <lineage>
        <taxon>Bacteria</taxon>
        <taxon>Pseudomonadati</taxon>
        <taxon>Pseudomonadota</taxon>
        <taxon>Alphaproteobacteria</taxon>
        <taxon>Hyphomicrobiales</taxon>
        <taxon>Rhizobiaceae</taxon>
        <taxon>Aliirhizobium</taxon>
    </lineage>
</organism>
<dbReference type="PANTHER" id="PTHR33973:SF4">
    <property type="entry name" value="OS07G0153300 PROTEIN"/>
    <property type="match status" value="1"/>
</dbReference>
<reference evidence="4 5" key="1">
    <citation type="submission" date="2020-08" db="EMBL/GenBank/DDBJ databases">
        <title>Genomic Encyclopedia of Type Strains, Phase IV (KMG-V): Genome sequencing to study the core and pangenomes of soil and plant-associated prokaryotes.</title>
        <authorList>
            <person name="Whitman W."/>
        </authorList>
    </citation>
    <scope>NUCLEOTIDE SEQUENCE [LARGE SCALE GENOMIC DNA]</scope>
    <source>
        <strain evidence="2 5">SEMIA 444</strain>
        <strain evidence="1 4">SEMIA 448</strain>
        <strain evidence="3 6">SEMIA 452</strain>
    </source>
</reference>
<evidence type="ECO:0008006" key="7">
    <source>
        <dbReference type="Google" id="ProtNLM"/>
    </source>
</evidence>
<dbReference type="Proteomes" id="UP000524535">
    <property type="component" value="Unassembled WGS sequence"/>
</dbReference>
<dbReference type="Proteomes" id="UP000576087">
    <property type="component" value="Unassembled WGS sequence"/>
</dbReference>
<evidence type="ECO:0000313" key="4">
    <source>
        <dbReference type="Proteomes" id="UP000520770"/>
    </source>
</evidence>
<evidence type="ECO:0000313" key="3">
    <source>
        <dbReference type="EMBL" id="MBB4445017.1"/>
    </source>
</evidence>
<evidence type="ECO:0000313" key="1">
    <source>
        <dbReference type="EMBL" id="MBB4347276.1"/>
    </source>
</evidence>
<proteinExistence type="predicted"/>
<gene>
    <name evidence="2" type="ORF">GGE31_000801</name>
    <name evidence="1" type="ORF">GGE33_000984</name>
    <name evidence="3" type="ORF">GGE35_000799</name>
</gene>
<dbReference type="RefSeq" id="WP_183821434.1">
    <property type="nucleotide sequence ID" value="NZ_JACIGW010000001.1"/>
</dbReference>
<dbReference type="AlphaFoldDB" id="A0A7W6S4V4"/>
<dbReference type="Pfam" id="PF07103">
    <property type="entry name" value="DUF1365"/>
    <property type="match status" value="1"/>
</dbReference>
<name>A0A7W6S4V4_9HYPH</name>
<dbReference type="EMBL" id="JACIGW010000001">
    <property type="protein sequence ID" value="MBB4347276.1"/>
    <property type="molecule type" value="Genomic_DNA"/>
</dbReference>
<keyword evidence="5" id="KW-1185">Reference proteome</keyword>
<protein>
    <recommendedName>
        <fullName evidence="7">DUF1365 domain-containing protein</fullName>
    </recommendedName>
</protein>
<comment type="caution">
    <text evidence="1">The sequence shown here is derived from an EMBL/GenBank/DDBJ whole genome shotgun (WGS) entry which is preliminary data.</text>
</comment>
<dbReference type="EMBL" id="JACIGY010000001">
    <property type="protein sequence ID" value="MBB4410330.1"/>
    <property type="molecule type" value="Genomic_DNA"/>
</dbReference>
<dbReference type="InterPro" id="IPR010775">
    <property type="entry name" value="DUF1365"/>
</dbReference>
<dbReference type="PANTHER" id="PTHR33973">
    <property type="entry name" value="OS07G0153300 PROTEIN"/>
    <property type="match status" value="1"/>
</dbReference>
<accession>A0A7W6S4V4</accession>
<evidence type="ECO:0000313" key="5">
    <source>
        <dbReference type="Proteomes" id="UP000524535"/>
    </source>
</evidence>